<protein>
    <recommendedName>
        <fullName evidence="3">SGNH hydrolase-type esterase domain-containing protein</fullName>
    </recommendedName>
</protein>
<gene>
    <name evidence="1" type="ORF">LIPSTDRAFT_38448</name>
</gene>
<dbReference type="EMBL" id="KV454296">
    <property type="protein sequence ID" value="ODQ72236.1"/>
    <property type="molecule type" value="Genomic_DNA"/>
</dbReference>
<dbReference type="AlphaFoldDB" id="A0A1E3Q3H9"/>
<dbReference type="STRING" id="675824.A0A1E3Q3H9"/>
<organism evidence="1 2">
    <name type="scientific">Lipomyces starkeyi NRRL Y-11557</name>
    <dbReference type="NCBI Taxonomy" id="675824"/>
    <lineage>
        <taxon>Eukaryota</taxon>
        <taxon>Fungi</taxon>
        <taxon>Dikarya</taxon>
        <taxon>Ascomycota</taxon>
        <taxon>Saccharomycotina</taxon>
        <taxon>Lipomycetes</taxon>
        <taxon>Lipomycetales</taxon>
        <taxon>Lipomycetaceae</taxon>
        <taxon>Lipomyces</taxon>
    </lineage>
</organism>
<dbReference type="OrthoDB" id="5373426at2759"/>
<name>A0A1E3Q3H9_LIPST</name>
<feature type="non-terminal residue" evidence="1">
    <location>
        <position position="315"/>
    </location>
</feature>
<dbReference type="Proteomes" id="UP000094385">
    <property type="component" value="Unassembled WGS sequence"/>
</dbReference>
<evidence type="ECO:0000313" key="1">
    <source>
        <dbReference type="EMBL" id="ODQ72236.1"/>
    </source>
</evidence>
<evidence type="ECO:0008006" key="3">
    <source>
        <dbReference type="Google" id="ProtNLM"/>
    </source>
</evidence>
<keyword evidence="2" id="KW-1185">Reference proteome</keyword>
<proteinExistence type="predicted"/>
<dbReference type="PROSITE" id="PS50007">
    <property type="entry name" value="PIPLC_X_DOMAIN"/>
    <property type="match status" value="1"/>
</dbReference>
<accession>A0A1E3Q3H9</accession>
<feature type="non-terminal residue" evidence="1">
    <location>
        <position position="1"/>
    </location>
</feature>
<evidence type="ECO:0000313" key="2">
    <source>
        <dbReference type="Proteomes" id="UP000094385"/>
    </source>
</evidence>
<reference evidence="1 2" key="1">
    <citation type="journal article" date="2016" name="Proc. Natl. Acad. Sci. U.S.A.">
        <title>Comparative genomics of biotechnologically important yeasts.</title>
        <authorList>
            <person name="Riley R."/>
            <person name="Haridas S."/>
            <person name="Wolfe K.H."/>
            <person name="Lopes M.R."/>
            <person name="Hittinger C.T."/>
            <person name="Goeker M."/>
            <person name="Salamov A.A."/>
            <person name="Wisecaver J.H."/>
            <person name="Long T.M."/>
            <person name="Calvey C.H."/>
            <person name="Aerts A.L."/>
            <person name="Barry K.W."/>
            <person name="Choi C."/>
            <person name="Clum A."/>
            <person name="Coughlan A.Y."/>
            <person name="Deshpande S."/>
            <person name="Douglass A.P."/>
            <person name="Hanson S.J."/>
            <person name="Klenk H.-P."/>
            <person name="LaButti K.M."/>
            <person name="Lapidus A."/>
            <person name="Lindquist E.A."/>
            <person name="Lipzen A.M."/>
            <person name="Meier-Kolthoff J.P."/>
            <person name="Ohm R.A."/>
            <person name="Otillar R.P."/>
            <person name="Pangilinan J.L."/>
            <person name="Peng Y."/>
            <person name="Rokas A."/>
            <person name="Rosa C.A."/>
            <person name="Scheuner C."/>
            <person name="Sibirny A.A."/>
            <person name="Slot J.C."/>
            <person name="Stielow J.B."/>
            <person name="Sun H."/>
            <person name="Kurtzman C.P."/>
            <person name="Blackwell M."/>
            <person name="Grigoriev I.V."/>
            <person name="Jeffries T.W."/>
        </authorList>
    </citation>
    <scope>NUCLEOTIDE SEQUENCE [LARGE SCALE GENOMIC DNA]</scope>
    <source>
        <strain evidence="1 2">NRRL Y-11557</strain>
    </source>
</reference>
<sequence length="315" mass="35261">PLPDPAERPSDMIDTFAHFKSREICKISALEIHRPFEPLCKTKDSVLHAMSGGGRIGFDAPYMPRGCDMRWYDRSEICEIVSRFDRILFIGDSMMRHVVGALHILLREDLGYGAVTAWNFRQDELDVCFCQGQFDTLKCGVQGIFNSDDVAKFDPNSLMCDPHNMNVQNHVISTYPPTTAELANLGDVFARASTDRPIALVYGHGHHNDLDIQATSGWLTSIQRTISERMSKGVRRAQLFVTPGSSGPSMYDLDVLRHGHKALSLFETGMADVCRGKDIDVLGTYNATMQTTIHDGKHSDIRGNLLKVMMVLNWL</sequence>